<evidence type="ECO:0000256" key="14">
    <source>
        <dbReference type="ARBA" id="ARBA00049497"/>
    </source>
</evidence>
<sequence length="413" mass="46415">MAASHVASGLADPAAGTESVELRELDSGKGRGLVARRRIRKGDVLFSEQPAVSAQFLWNEHYTYRACHHCLRALETAEENARRLTGNPALSLPHPELCHIDTSAHQVCPGCQVRYCGTACQQEAEARYHRVLCPGPSADDVAHPLTRLREAWRMMHYPPETCSIMLLARMIATVKQADDKESWVALFSRFCSRTVNEQEEVAHKLLGKRFQDQLELLRELLAEALFEESLAQWFTPEGFRSLFALVGTNGQGIGTSSLSQWVHACDDLELPAEQREHLDFFIEQLYRDIDNVSGDFLNCEGSGLYVRQSCCNHSCVPNAEATFPDNDFTLHLTALSDIEPGEEICISYLEGCQRKRSRHSRQKILRDNYLFTCACPKCLAQAGDPDETSDEDEDEEDDENDDENEADGEMTDI</sequence>
<evidence type="ECO:0000256" key="9">
    <source>
        <dbReference type="ARBA" id="ARBA00022833"/>
    </source>
</evidence>
<evidence type="ECO:0000313" key="20">
    <source>
        <dbReference type="Proteomes" id="UP001318040"/>
    </source>
</evidence>
<dbReference type="SMART" id="SM00317">
    <property type="entry name" value="SET"/>
    <property type="match status" value="1"/>
</dbReference>
<comment type="catalytic activity">
    <reaction evidence="13">
        <text>L-lysyl(20)-[histone H4] + 3 S-adenosyl-L-methionine = N(6),N(6),N(6)-trimethyl-L-lysyl(20)-[histone H4] + 3 S-adenosyl-L-homocysteine + 3 H(+)</text>
        <dbReference type="Rhea" id="RHEA:64456"/>
        <dbReference type="Rhea" id="RHEA-COMP:15554"/>
        <dbReference type="Rhea" id="RHEA-COMP:15998"/>
        <dbReference type="ChEBI" id="CHEBI:15378"/>
        <dbReference type="ChEBI" id="CHEBI:29969"/>
        <dbReference type="ChEBI" id="CHEBI:57856"/>
        <dbReference type="ChEBI" id="CHEBI:59789"/>
        <dbReference type="ChEBI" id="CHEBI:61961"/>
        <dbReference type="EC" id="2.1.1.372"/>
    </reaction>
</comment>
<dbReference type="CTD" id="10322"/>
<proteinExistence type="predicted"/>
<dbReference type="PANTHER" id="PTHR46402">
    <property type="entry name" value="SET AND MYND DOMAIN-CONTAINING PROTEIN 5"/>
    <property type="match status" value="1"/>
</dbReference>
<keyword evidence="3" id="KW-0963">Cytoplasm</keyword>
<gene>
    <name evidence="21" type="primary">SMYD5</name>
</gene>
<evidence type="ECO:0000256" key="7">
    <source>
        <dbReference type="ARBA" id="ARBA00022723"/>
    </source>
</evidence>
<dbReference type="Pfam" id="PF00856">
    <property type="entry name" value="SET"/>
    <property type="match status" value="1"/>
</dbReference>
<evidence type="ECO:0000256" key="16">
    <source>
        <dbReference type="ARBA" id="ARBA00049789"/>
    </source>
</evidence>
<evidence type="ECO:0000256" key="4">
    <source>
        <dbReference type="ARBA" id="ARBA00022603"/>
    </source>
</evidence>
<evidence type="ECO:0000256" key="13">
    <source>
        <dbReference type="ARBA" id="ARBA00048081"/>
    </source>
</evidence>
<keyword evidence="7" id="KW-0479">Metal-binding</keyword>
<evidence type="ECO:0000313" key="21">
    <source>
        <dbReference type="RefSeq" id="XP_032806712.1"/>
    </source>
</evidence>
<evidence type="ECO:0000256" key="6">
    <source>
        <dbReference type="ARBA" id="ARBA00022691"/>
    </source>
</evidence>
<evidence type="ECO:0000256" key="11">
    <source>
        <dbReference type="ARBA" id="ARBA00033038"/>
    </source>
</evidence>
<dbReference type="InterPro" id="IPR001214">
    <property type="entry name" value="SET_dom"/>
</dbReference>
<reference evidence="21" key="1">
    <citation type="submission" date="2025-08" db="UniProtKB">
        <authorList>
            <consortium name="RefSeq"/>
        </authorList>
    </citation>
    <scope>IDENTIFICATION</scope>
    <source>
        <tissue evidence="21">Sperm</tissue>
    </source>
</reference>
<dbReference type="KEGG" id="pmrn:116940683"/>
<dbReference type="PROSITE" id="PS50280">
    <property type="entry name" value="SET"/>
    <property type="match status" value="1"/>
</dbReference>
<comment type="catalytic activity">
    <reaction evidence="14">
        <text>L-lysyl-[protein] + 3 S-adenosyl-L-methionine = N(6),N(6),N(6)-trimethyl-L-lysyl-[protein] + 3 S-adenosyl-L-homocysteine + 3 H(+)</text>
        <dbReference type="Rhea" id="RHEA:54192"/>
        <dbReference type="Rhea" id="RHEA-COMP:9752"/>
        <dbReference type="Rhea" id="RHEA-COMP:13826"/>
        <dbReference type="ChEBI" id="CHEBI:15378"/>
        <dbReference type="ChEBI" id="CHEBI:29969"/>
        <dbReference type="ChEBI" id="CHEBI:57856"/>
        <dbReference type="ChEBI" id="CHEBI:59789"/>
        <dbReference type="ChEBI" id="CHEBI:61961"/>
    </reaction>
    <physiologicalReaction direction="left-to-right" evidence="14">
        <dbReference type="Rhea" id="RHEA:54193"/>
    </physiologicalReaction>
</comment>
<evidence type="ECO:0000256" key="12">
    <source>
        <dbReference type="ARBA" id="ARBA00047545"/>
    </source>
</evidence>
<protein>
    <recommendedName>
        <fullName evidence="15">Protein-lysine N-trimethyltransferase SMYD5</fullName>
        <ecNumber evidence="2">2.1.1.359</ecNumber>
        <ecNumber evidence="10">2.1.1.372</ecNumber>
    </recommendedName>
    <alternativeName>
        <fullName evidence="11">SET and MYND domain-containing protein 5</fullName>
    </alternativeName>
    <alternativeName>
        <fullName evidence="16">[histone H3]-lysine20 N-trimethyltransferase SMYD5</fullName>
    </alternativeName>
    <alternativeName>
        <fullName evidence="17">[histone H4]-lysine36 N-trimethyltransferase SMYD5</fullName>
    </alternativeName>
</protein>
<feature type="region of interest" description="Disordered" evidence="18">
    <location>
        <begin position="381"/>
        <end position="413"/>
    </location>
</feature>
<dbReference type="GO" id="GO:0045814">
    <property type="term" value="P:negative regulation of gene expression, epigenetic"/>
    <property type="evidence" value="ECO:0007669"/>
    <property type="project" value="TreeGrafter"/>
</dbReference>
<dbReference type="Proteomes" id="UP001318040">
    <property type="component" value="Chromosome 9"/>
</dbReference>
<accession>A0AAJ7SW82</accession>
<evidence type="ECO:0000256" key="2">
    <source>
        <dbReference type="ARBA" id="ARBA00012178"/>
    </source>
</evidence>
<dbReference type="GO" id="GO:0045595">
    <property type="term" value="P:regulation of cell differentiation"/>
    <property type="evidence" value="ECO:0007669"/>
    <property type="project" value="UniProtKB-ARBA"/>
</dbReference>
<dbReference type="InterPro" id="IPR044422">
    <property type="entry name" value="SMYD5_SET"/>
</dbReference>
<feature type="domain" description="SET" evidence="19">
    <location>
        <begin position="18"/>
        <end position="349"/>
    </location>
</feature>
<dbReference type="AlphaFoldDB" id="A0AAJ7SW82"/>
<dbReference type="Gene3D" id="1.25.40.10">
    <property type="entry name" value="Tetratricopeptide repeat domain"/>
    <property type="match status" value="1"/>
</dbReference>
<evidence type="ECO:0000259" key="19">
    <source>
        <dbReference type="PROSITE" id="PS50280"/>
    </source>
</evidence>
<dbReference type="EC" id="2.1.1.359" evidence="2"/>
<dbReference type="CDD" id="cd10521">
    <property type="entry name" value="SET_SMYD5"/>
    <property type="match status" value="1"/>
</dbReference>
<dbReference type="PANTHER" id="PTHR46402:SF2">
    <property type="entry name" value="HISTONE-LYSINE N-TRIMETHYLTRANSFERASE SMYD5"/>
    <property type="match status" value="1"/>
</dbReference>
<evidence type="ECO:0000256" key="10">
    <source>
        <dbReference type="ARBA" id="ARBA00024057"/>
    </source>
</evidence>
<keyword evidence="8" id="KW-0863">Zinc-finger</keyword>
<evidence type="ECO:0000256" key="3">
    <source>
        <dbReference type="ARBA" id="ARBA00022490"/>
    </source>
</evidence>
<evidence type="ECO:0000256" key="5">
    <source>
        <dbReference type="ARBA" id="ARBA00022679"/>
    </source>
</evidence>
<dbReference type="GO" id="GO:0008270">
    <property type="term" value="F:zinc ion binding"/>
    <property type="evidence" value="ECO:0007669"/>
    <property type="project" value="UniProtKB-KW"/>
</dbReference>
<dbReference type="GO" id="GO:0140943">
    <property type="term" value="F:histone H4K20 trimethyltransferase activity"/>
    <property type="evidence" value="ECO:0007669"/>
    <property type="project" value="UniProtKB-EC"/>
</dbReference>
<evidence type="ECO:0000256" key="17">
    <source>
        <dbReference type="ARBA" id="ARBA00049806"/>
    </source>
</evidence>
<evidence type="ECO:0000256" key="18">
    <source>
        <dbReference type="SAM" id="MobiDB-lite"/>
    </source>
</evidence>
<dbReference type="Gene3D" id="2.170.270.10">
    <property type="entry name" value="SET domain"/>
    <property type="match status" value="1"/>
</dbReference>
<dbReference type="GO" id="GO:0140955">
    <property type="term" value="F:histone H3K36 trimethyltransferase activity"/>
    <property type="evidence" value="ECO:0007669"/>
    <property type="project" value="UniProtKB-EC"/>
</dbReference>
<dbReference type="EC" id="2.1.1.372" evidence="10"/>
<dbReference type="GO" id="GO:0005737">
    <property type="term" value="C:cytoplasm"/>
    <property type="evidence" value="ECO:0007669"/>
    <property type="project" value="UniProtKB-SubCell"/>
</dbReference>
<name>A0AAJ7SW82_PETMA</name>
<dbReference type="FunFam" id="2.170.270.10:FF:000078">
    <property type="entry name" value="SMYD family member 5"/>
    <property type="match status" value="1"/>
</dbReference>
<evidence type="ECO:0000256" key="1">
    <source>
        <dbReference type="ARBA" id="ARBA00004496"/>
    </source>
</evidence>
<comment type="catalytic activity">
    <reaction evidence="12">
        <text>L-lysyl(36)-[histone H3] + 3 S-adenosyl-L-methionine = N(6),N(6),N(6)-trimethyl-L-lysyl(36)-[histone H3] + 3 S-adenosyl-L-homocysteine + 3 H(+)</text>
        <dbReference type="Rhea" id="RHEA:60324"/>
        <dbReference type="Rhea" id="RHEA-COMP:9785"/>
        <dbReference type="Rhea" id="RHEA-COMP:15536"/>
        <dbReference type="ChEBI" id="CHEBI:15378"/>
        <dbReference type="ChEBI" id="CHEBI:29969"/>
        <dbReference type="ChEBI" id="CHEBI:57856"/>
        <dbReference type="ChEBI" id="CHEBI:59789"/>
        <dbReference type="ChEBI" id="CHEBI:61961"/>
        <dbReference type="EC" id="2.1.1.359"/>
    </reaction>
</comment>
<keyword evidence="4" id="KW-0489">Methyltransferase</keyword>
<dbReference type="GO" id="GO:0032259">
    <property type="term" value="P:methylation"/>
    <property type="evidence" value="ECO:0007669"/>
    <property type="project" value="UniProtKB-KW"/>
</dbReference>
<comment type="subcellular location">
    <subcellularLocation>
        <location evidence="1">Cytoplasm</location>
    </subcellularLocation>
</comment>
<dbReference type="SUPFAM" id="SSF82199">
    <property type="entry name" value="SET domain"/>
    <property type="match status" value="1"/>
</dbReference>
<keyword evidence="20" id="KW-1185">Reference proteome</keyword>
<dbReference type="SUPFAM" id="SSF144232">
    <property type="entry name" value="HIT/MYND zinc finger-like"/>
    <property type="match status" value="1"/>
</dbReference>
<dbReference type="RefSeq" id="XP_032806712.1">
    <property type="nucleotide sequence ID" value="XM_032950821.1"/>
</dbReference>
<keyword evidence="9" id="KW-0862">Zinc</keyword>
<dbReference type="InterPro" id="IPR046341">
    <property type="entry name" value="SET_dom_sf"/>
</dbReference>
<feature type="compositionally biased region" description="Acidic residues" evidence="18">
    <location>
        <begin position="384"/>
        <end position="413"/>
    </location>
</feature>
<evidence type="ECO:0000256" key="8">
    <source>
        <dbReference type="ARBA" id="ARBA00022771"/>
    </source>
</evidence>
<keyword evidence="6" id="KW-0949">S-adenosyl-L-methionine</keyword>
<evidence type="ECO:0000256" key="15">
    <source>
        <dbReference type="ARBA" id="ARBA00049768"/>
    </source>
</evidence>
<dbReference type="InterPro" id="IPR011990">
    <property type="entry name" value="TPR-like_helical_dom_sf"/>
</dbReference>
<keyword evidence="5" id="KW-0808">Transferase</keyword>
<organism evidence="20 21">
    <name type="scientific">Petromyzon marinus</name>
    <name type="common">Sea lamprey</name>
    <dbReference type="NCBI Taxonomy" id="7757"/>
    <lineage>
        <taxon>Eukaryota</taxon>
        <taxon>Metazoa</taxon>
        <taxon>Chordata</taxon>
        <taxon>Craniata</taxon>
        <taxon>Vertebrata</taxon>
        <taxon>Cyclostomata</taxon>
        <taxon>Hyperoartia</taxon>
        <taxon>Petromyzontiformes</taxon>
        <taxon>Petromyzontidae</taxon>
        <taxon>Petromyzon</taxon>
    </lineage>
</organism>